<sequence length="87" mass="9871">MADLNLLKSYLRIDGSEDDIVLALLLDAAKEYLRNAGVQEPSGDEDSKLYDLAVMLRVHRERARDEKEVERIEKSLTSIILQLKTGI</sequence>
<keyword evidence="2" id="KW-1185">Reference proteome</keyword>
<dbReference type="Proteomes" id="UP000676601">
    <property type="component" value="Unassembled WGS sequence"/>
</dbReference>
<dbReference type="EMBL" id="BORU01000005">
    <property type="protein sequence ID" value="GIO57914.1"/>
    <property type="molecule type" value="Genomic_DNA"/>
</dbReference>
<accession>A0ABQ4LN42</accession>
<evidence type="ECO:0000313" key="2">
    <source>
        <dbReference type="Proteomes" id="UP000676601"/>
    </source>
</evidence>
<dbReference type="RefSeq" id="WP_212985937.1">
    <property type="nucleotide sequence ID" value="NZ_BORU01000005.1"/>
</dbReference>
<dbReference type="Pfam" id="PF05135">
    <property type="entry name" value="Phage_connect_1"/>
    <property type="match status" value="1"/>
</dbReference>
<evidence type="ECO:0000313" key="1">
    <source>
        <dbReference type="EMBL" id="GIO57914.1"/>
    </source>
</evidence>
<evidence type="ECO:0008006" key="3">
    <source>
        <dbReference type="Google" id="ProtNLM"/>
    </source>
</evidence>
<reference evidence="1 2" key="1">
    <citation type="submission" date="2021-03" db="EMBL/GenBank/DDBJ databases">
        <title>Antimicrobial resistance genes in bacteria isolated from Japanese honey, and their potential for conferring macrolide and lincosamide resistance in the American foulbrood pathogen Paenibacillus larvae.</title>
        <authorList>
            <person name="Okamoto M."/>
            <person name="Kumagai M."/>
            <person name="Kanamori H."/>
            <person name="Takamatsu D."/>
        </authorList>
    </citation>
    <scope>NUCLEOTIDE SEQUENCE [LARGE SCALE GENOMIC DNA]</scope>
    <source>
        <strain evidence="1 2">J21TS7</strain>
    </source>
</reference>
<gene>
    <name evidence="1" type="ORF">J21TS7_62320</name>
</gene>
<comment type="caution">
    <text evidence="1">The sequence shown here is derived from an EMBL/GenBank/DDBJ whole genome shotgun (WGS) entry which is preliminary data.</text>
</comment>
<proteinExistence type="predicted"/>
<protein>
    <recommendedName>
        <fullName evidence="3">Phage gp6-like head-tail connector protein</fullName>
    </recommendedName>
</protein>
<dbReference type="CDD" id="cd08054">
    <property type="entry name" value="gp6"/>
    <property type="match status" value="1"/>
</dbReference>
<dbReference type="InterPro" id="IPR006450">
    <property type="entry name" value="Phage_HK97_gp6-like"/>
</dbReference>
<organism evidence="1 2">
    <name type="scientific">Paenibacillus cineris</name>
    <dbReference type="NCBI Taxonomy" id="237530"/>
    <lineage>
        <taxon>Bacteria</taxon>
        <taxon>Bacillati</taxon>
        <taxon>Bacillota</taxon>
        <taxon>Bacilli</taxon>
        <taxon>Bacillales</taxon>
        <taxon>Paenibacillaceae</taxon>
        <taxon>Paenibacillus</taxon>
    </lineage>
</organism>
<name>A0ABQ4LN42_9BACL</name>
<dbReference type="InterPro" id="IPR021146">
    <property type="entry name" value="Phage_gp6-like_head-tail"/>
</dbReference>
<dbReference type="NCBIfam" id="TIGR01560">
    <property type="entry name" value="put_DNA_pack"/>
    <property type="match status" value="1"/>
</dbReference>